<dbReference type="SMART" id="SM00086">
    <property type="entry name" value="PAC"/>
    <property type="match status" value="2"/>
</dbReference>
<dbReference type="Gene3D" id="2.10.70.100">
    <property type="match status" value="1"/>
</dbReference>
<dbReference type="Gene3D" id="3.40.50.2300">
    <property type="match status" value="2"/>
</dbReference>
<feature type="compositionally biased region" description="Basic and acidic residues" evidence="9">
    <location>
        <begin position="982"/>
        <end position="1005"/>
    </location>
</feature>
<feature type="domain" description="Histidine kinase" evidence="10">
    <location>
        <begin position="427"/>
        <end position="648"/>
    </location>
</feature>
<dbReference type="InterPro" id="IPR000014">
    <property type="entry name" value="PAS"/>
</dbReference>
<dbReference type="PROSITE" id="PS50109">
    <property type="entry name" value="HIS_KIN"/>
    <property type="match status" value="1"/>
</dbReference>
<comment type="subcellular location">
    <subcellularLocation>
        <location evidence="2">Cell membrane</location>
    </subcellularLocation>
</comment>
<sequence length="1123" mass="118836">MRKDRDMSGVRGKNGAVEGDLCRWMVAASPDGLWVFDEDGVTVFANGRMAELLGRDPDDMVGFSVFDAVDDIGKEQFRHHLEELATRGEPGDNLECSLLDAHGNRFWALVSHTPLVDEAGVHRGWMHRVSEHSAQRKLLDQLAEAQSIAMIGSWEWDVEADRVSWSDELYRIYGLNRSDLTPTYEGFLSRIHADDRALVARVVGAALASEDSFEFDARVVQSNGEIAWIRGRGLVTRDAEGRAVRMGGTTQDITEKKDAEQALGLVTAMATAANEAATLDEAIPTILREVARHTTWRPVLGSVVDAEGRLADPIRPGEDIEVSSLPLATGMEFATRAAASRSVVADLSPEGSTIVAVPVVHEDRVACVVVLDMRSANPPVASDAVTIAQTTALFARVADREWTAEHLAQARDAAMEASRAKSEFLATMSHEIRTPLNGVIGLAELLGRTELTAYQRRLSDGIDQAGRVLLGLVNDILDLSKIEAGRLELESVDFDPAAVLERSVALLAERARAKSLELSVTHGADVPYMVSGDPVRFGQVIANLTTNAVKFTDAGSVVVHLGLERMGAEGPVLRVEVTDTGAGIAPKVRSRLFESFSQGDSSTTREYGGTGLGLAISRQIVTAFGGEIGVDSEPGQGSTFWFTAAFETASVRTVGRSASQAAAVSGLRVLVVGADTAHRLRVEEQLGTWSMRVSSATTGADGLAQLDRADRGGHPVDVVVLDDPASGAAGLQVARMIRSDERFAGVRVVLVCAHVPPPDSASSQEAGVDTVLTAPLMPSSLFDAMADVAGRALANDPAWSAGSGHPTRSGGSVALPSGTEGRLGTVLVVEDNEVNQLVAQGVLESLGYAVVLAGNGVEGVEAHRSHGDDFVAVLMDCQMPQMDGYAATRAIRSREQPGHRLPVIAMTASAIAGERERCLQAGMDDFLTKPIDVALLASTLRRWTGGEGVSRTSTVPSDGEDVPVSRGASGADTGVDTDVDEGGQRGRGGDGAGDGRDVGDGRDTASVLDRSRLEELLDVDPGDPSMLLRFIDRFGAGARQRLDDLGEAHAAGDAEAQGRIAHSLKGTAANLGAVDLAEVCRRVEELGAAGQLADDALVTELGDAVDRAVSALEDYAARLRSAR</sequence>
<keyword evidence="16" id="KW-1185">Reference proteome</keyword>
<evidence type="ECO:0000256" key="4">
    <source>
        <dbReference type="ARBA" id="ARBA00022553"/>
    </source>
</evidence>
<evidence type="ECO:0000256" key="9">
    <source>
        <dbReference type="SAM" id="MobiDB-lite"/>
    </source>
</evidence>
<evidence type="ECO:0000259" key="13">
    <source>
        <dbReference type="PROSITE" id="PS50113"/>
    </source>
</evidence>
<keyword evidence="5" id="KW-0808">Transferase</keyword>
<feature type="domain" description="Response regulatory" evidence="11">
    <location>
        <begin position="668"/>
        <end position="789"/>
    </location>
</feature>
<dbReference type="InterPro" id="IPR036641">
    <property type="entry name" value="HPT_dom_sf"/>
</dbReference>
<dbReference type="InterPro" id="IPR001789">
    <property type="entry name" value="Sig_transdc_resp-reg_receiver"/>
</dbReference>
<dbReference type="Pfam" id="PF00072">
    <property type="entry name" value="Response_reg"/>
    <property type="match status" value="1"/>
</dbReference>
<feature type="region of interest" description="Disordered" evidence="9">
    <location>
        <begin position="946"/>
        <end position="1005"/>
    </location>
</feature>
<dbReference type="PANTHER" id="PTHR45339">
    <property type="entry name" value="HYBRID SIGNAL TRANSDUCTION HISTIDINE KINASE J"/>
    <property type="match status" value="1"/>
</dbReference>
<dbReference type="SMART" id="SM00388">
    <property type="entry name" value="HisKA"/>
    <property type="match status" value="1"/>
</dbReference>
<name>A0ABN3LC85_9MICO</name>
<dbReference type="EC" id="2.7.13.3" evidence="3"/>
<dbReference type="CDD" id="cd00156">
    <property type="entry name" value="REC"/>
    <property type="match status" value="1"/>
</dbReference>
<dbReference type="InterPro" id="IPR004358">
    <property type="entry name" value="Sig_transdc_His_kin-like_C"/>
</dbReference>
<dbReference type="Pfam" id="PF00512">
    <property type="entry name" value="HisKA"/>
    <property type="match status" value="1"/>
</dbReference>
<dbReference type="PROSITE" id="PS50113">
    <property type="entry name" value="PAC"/>
    <property type="match status" value="2"/>
</dbReference>
<dbReference type="EMBL" id="BAAARE010000007">
    <property type="protein sequence ID" value="GAA2481551.1"/>
    <property type="molecule type" value="Genomic_DNA"/>
</dbReference>
<dbReference type="SUPFAM" id="SSF55785">
    <property type="entry name" value="PYP-like sensor domain (PAS domain)"/>
    <property type="match status" value="2"/>
</dbReference>
<dbReference type="InterPro" id="IPR013655">
    <property type="entry name" value="PAS_fold_3"/>
</dbReference>
<dbReference type="PROSITE" id="PS50894">
    <property type="entry name" value="HPT"/>
    <property type="match status" value="1"/>
</dbReference>
<comment type="caution">
    <text evidence="15">The sequence shown here is derived from an EMBL/GenBank/DDBJ whole genome shotgun (WGS) entry which is preliminary data.</text>
</comment>
<feature type="modified residue" description="Phosphohistidine" evidence="7">
    <location>
        <position position="1062"/>
    </location>
</feature>
<dbReference type="SMART" id="SM00073">
    <property type="entry name" value="HPT"/>
    <property type="match status" value="1"/>
</dbReference>
<dbReference type="PROSITE" id="PS50112">
    <property type="entry name" value="PAS"/>
    <property type="match status" value="1"/>
</dbReference>
<dbReference type="InterPro" id="IPR003661">
    <property type="entry name" value="HisK_dim/P_dom"/>
</dbReference>
<evidence type="ECO:0000256" key="1">
    <source>
        <dbReference type="ARBA" id="ARBA00000085"/>
    </source>
</evidence>
<dbReference type="SMART" id="SM00091">
    <property type="entry name" value="PAS"/>
    <property type="match status" value="2"/>
</dbReference>
<evidence type="ECO:0000259" key="10">
    <source>
        <dbReference type="PROSITE" id="PS50109"/>
    </source>
</evidence>
<dbReference type="CDD" id="cd16922">
    <property type="entry name" value="HATPase_EvgS-ArcB-TorS-like"/>
    <property type="match status" value="1"/>
</dbReference>
<dbReference type="CDD" id="cd00088">
    <property type="entry name" value="HPT"/>
    <property type="match status" value="1"/>
</dbReference>
<keyword evidence="5" id="KW-0418">Kinase</keyword>
<evidence type="ECO:0000259" key="11">
    <source>
        <dbReference type="PROSITE" id="PS50110"/>
    </source>
</evidence>
<dbReference type="InterPro" id="IPR003594">
    <property type="entry name" value="HATPase_dom"/>
</dbReference>
<dbReference type="Pfam" id="PF01627">
    <property type="entry name" value="Hpt"/>
    <property type="match status" value="1"/>
</dbReference>
<evidence type="ECO:0000259" key="14">
    <source>
        <dbReference type="PROSITE" id="PS50894"/>
    </source>
</evidence>
<feature type="domain" description="HPt" evidence="14">
    <location>
        <begin position="1023"/>
        <end position="1122"/>
    </location>
</feature>
<evidence type="ECO:0000256" key="3">
    <source>
        <dbReference type="ARBA" id="ARBA00012438"/>
    </source>
</evidence>
<protein>
    <recommendedName>
        <fullName evidence="3">histidine kinase</fullName>
        <ecNumber evidence="3">2.7.13.3</ecNumber>
    </recommendedName>
</protein>
<dbReference type="Gene3D" id="3.30.565.10">
    <property type="entry name" value="Histidine kinase-like ATPase, C-terminal domain"/>
    <property type="match status" value="1"/>
</dbReference>
<dbReference type="Pfam" id="PF08448">
    <property type="entry name" value="PAS_4"/>
    <property type="match status" value="1"/>
</dbReference>
<dbReference type="PRINTS" id="PR00344">
    <property type="entry name" value="BCTRLSENSOR"/>
</dbReference>
<dbReference type="Proteomes" id="UP001500730">
    <property type="component" value="Unassembled WGS sequence"/>
</dbReference>
<feature type="modified residue" description="4-aspartylphosphate" evidence="8">
    <location>
        <position position="722"/>
    </location>
</feature>
<organism evidence="15 16">
    <name type="scientific">Terrabacter carboxydivorans</name>
    <dbReference type="NCBI Taxonomy" id="619730"/>
    <lineage>
        <taxon>Bacteria</taxon>
        <taxon>Bacillati</taxon>
        <taxon>Actinomycetota</taxon>
        <taxon>Actinomycetes</taxon>
        <taxon>Micrococcales</taxon>
        <taxon>Intrasporangiaceae</taxon>
        <taxon>Terrabacter</taxon>
    </lineage>
</organism>
<reference evidence="15 16" key="1">
    <citation type="journal article" date="2019" name="Int. J. Syst. Evol. Microbiol.">
        <title>The Global Catalogue of Microorganisms (GCM) 10K type strain sequencing project: providing services to taxonomists for standard genome sequencing and annotation.</title>
        <authorList>
            <consortium name="The Broad Institute Genomics Platform"/>
            <consortium name="The Broad Institute Genome Sequencing Center for Infectious Disease"/>
            <person name="Wu L."/>
            <person name="Ma J."/>
        </authorList>
    </citation>
    <scope>NUCLEOTIDE SEQUENCE [LARGE SCALE GENOMIC DNA]</scope>
    <source>
        <strain evidence="15 16">JCM 16259</strain>
    </source>
</reference>
<proteinExistence type="predicted"/>
<evidence type="ECO:0000256" key="5">
    <source>
        <dbReference type="ARBA" id="ARBA00022777"/>
    </source>
</evidence>
<dbReference type="Pfam" id="PF02518">
    <property type="entry name" value="HATPase_c"/>
    <property type="match status" value="1"/>
</dbReference>
<feature type="domain" description="PAS" evidence="12">
    <location>
        <begin position="25"/>
        <end position="88"/>
    </location>
</feature>
<dbReference type="CDD" id="cd17546">
    <property type="entry name" value="REC_hyHK_CKI1_RcsC-like"/>
    <property type="match status" value="1"/>
</dbReference>
<dbReference type="SMART" id="SM00448">
    <property type="entry name" value="REC"/>
    <property type="match status" value="2"/>
</dbReference>
<feature type="domain" description="PAC" evidence="13">
    <location>
        <begin position="213"/>
        <end position="265"/>
    </location>
</feature>
<dbReference type="InterPro" id="IPR036097">
    <property type="entry name" value="HisK_dim/P_sf"/>
</dbReference>
<dbReference type="CDD" id="cd00082">
    <property type="entry name" value="HisKA"/>
    <property type="match status" value="1"/>
</dbReference>
<evidence type="ECO:0000313" key="15">
    <source>
        <dbReference type="EMBL" id="GAA2481551.1"/>
    </source>
</evidence>
<dbReference type="Gene3D" id="3.30.450.20">
    <property type="entry name" value="PAS domain"/>
    <property type="match status" value="2"/>
</dbReference>
<dbReference type="InterPro" id="IPR000700">
    <property type="entry name" value="PAS-assoc_C"/>
</dbReference>
<evidence type="ECO:0000259" key="12">
    <source>
        <dbReference type="PROSITE" id="PS50112"/>
    </source>
</evidence>
<dbReference type="SUPFAM" id="SSF47226">
    <property type="entry name" value="Histidine-containing phosphotransfer domain, HPT domain"/>
    <property type="match status" value="1"/>
</dbReference>
<dbReference type="PANTHER" id="PTHR45339:SF5">
    <property type="entry name" value="HISTIDINE KINASE"/>
    <property type="match status" value="1"/>
</dbReference>
<dbReference type="InterPro" id="IPR035965">
    <property type="entry name" value="PAS-like_dom_sf"/>
</dbReference>
<comment type="catalytic activity">
    <reaction evidence="1">
        <text>ATP + protein L-histidine = ADP + protein N-phospho-L-histidine.</text>
        <dbReference type="EC" id="2.7.13.3"/>
    </reaction>
</comment>
<gene>
    <name evidence="15" type="ORF">GCM10009858_19020</name>
</gene>
<dbReference type="PROSITE" id="PS50110">
    <property type="entry name" value="RESPONSE_REGULATORY"/>
    <property type="match status" value="2"/>
</dbReference>
<keyword evidence="6" id="KW-0902">Two-component regulatory system</keyword>
<dbReference type="Gene3D" id="1.10.287.130">
    <property type="match status" value="1"/>
</dbReference>
<accession>A0ABN3LC85</accession>
<evidence type="ECO:0000256" key="7">
    <source>
        <dbReference type="PROSITE-ProRule" id="PRU00110"/>
    </source>
</evidence>
<dbReference type="InterPro" id="IPR036890">
    <property type="entry name" value="HATPase_C_sf"/>
</dbReference>
<dbReference type="SMART" id="SM00387">
    <property type="entry name" value="HATPase_c"/>
    <property type="match status" value="1"/>
</dbReference>
<dbReference type="CDD" id="cd00130">
    <property type="entry name" value="PAS"/>
    <property type="match status" value="2"/>
</dbReference>
<dbReference type="InterPro" id="IPR001610">
    <property type="entry name" value="PAC"/>
</dbReference>
<dbReference type="SUPFAM" id="SSF52172">
    <property type="entry name" value="CheY-like"/>
    <property type="match status" value="2"/>
</dbReference>
<dbReference type="Gene3D" id="1.20.120.160">
    <property type="entry name" value="HPT domain"/>
    <property type="match status" value="1"/>
</dbReference>
<feature type="domain" description="Response regulatory" evidence="11">
    <location>
        <begin position="825"/>
        <end position="944"/>
    </location>
</feature>
<feature type="domain" description="PAC" evidence="13">
    <location>
        <begin position="92"/>
        <end position="144"/>
    </location>
</feature>
<feature type="modified residue" description="4-aspartylphosphate" evidence="8">
    <location>
        <position position="876"/>
    </location>
</feature>
<dbReference type="SUPFAM" id="SSF55874">
    <property type="entry name" value="ATPase domain of HSP90 chaperone/DNA topoisomerase II/histidine kinase"/>
    <property type="match status" value="1"/>
</dbReference>
<dbReference type="SUPFAM" id="SSF47384">
    <property type="entry name" value="Homodimeric domain of signal transducing histidine kinase"/>
    <property type="match status" value="1"/>
</dbReference>
<dbReference type="NCBIfam" id="TIGR00229">
    <property type="entry name" value="sensory_box"/>
    <property type="match status" value="2"/>
</dbReference>
<dbReference type="InterPro" id="IPR005467">
    <property type="entry name" value="His_kinase_dom"/>
</dbReference>
<keyword evidence="4 8" id="KW-0597">Phosphoprotein</keyword>
<dbReference type="InterPro" id="IPR011006">
    <property type="entry name" value="CheY-like_superfamily"/>
</dbReference>
<evidence type="ECO:0000256" key="6">
    <source>
        <dbReference type="ARBA" id="ARBA00023012"/>
    </source>
</evidence>
<dbReference type="InterPro" id="IPR013656">
    <property type="entry name" value="PAS_4"/>
</dbReference>
<evidence type="ECO:0000313" key="16">
    <source>
        <dbReference type="Proteomes" id="UP001500730"/>
    </source>
</evidence>
<dbReference type="InterPro" id="IPR008207">
    <property type="entry name" value="Sig_transdc_His_kin_Hpt_dom"/>
</dbReference>
<evidence type="ECO:0000256" key="2">
    <source>
        <dbReference type="ARBA" id="ARBA00004236"/>
    </source>
</evidence>
<evidence type="ECO:0000256" key="8">
    <source>
        <dbReference type="PROSITE-ProRule" id="PRU00169"/>
    </source>
</evidence>
<dbReference type="Pfam" id="PF08447">
    <property type="entry name" value="PAS_3"/>
    <property type="match status" value="1"/>
</dbReference>